<evidence type="ECO:0000259" key="3">
    <source>
        <dbReference type="PROSITE" id="PS50004"/>
    </source>
</evidence>
<proteinExistence type="predicted"/>
<dbReference type="SUPFAM" id="SSF49562">
    <property type="entry name" value="C2 domain (Calcium/lipid-binding domain, CaLB)"/>
    <property type="match status" value="2"/>
</dbReference>
<keyword evidence="2" id="KW-0732">Signal</keyword>
<dbReference type="Gene3D" id="2.60.40.150">
    <property type="entry name" value="C2 domain"/>
    <property type="match status" value="2"/>
</dbReference>
<sequence length="649" mass="73594">MASFCPFLLGARVSVGALLNFFLSPQFPTVIPLVNTVEHWFGLIKHHIPRILYKLIVGINSKIDGDFRGAQLRIVNLNWPGLLGMGKILDTAVSCDWSNASRLFDSSKWKTPTWFLIPNITGDWNRICKRFLSSRTVRRPRLCVRLCVKREIHAMIDHGLLIPLLLLLAIGLFILLFMLIRRLKWLQSLKFSQIPFITSVYQRLVLRKYQTLQEDDCQSTAAYNTTTESNQMVDRVKAVNSMQPDAFAQVMENKLNLIIPKINRRRSSFNAEETAAQHCSTNVDADFENMPKLRESRANSWSVADNKVESESLSNLSSLLMTCSFYDSHSTQSSPECTTSIDTTNFKRATSSDSLFSISSTADLNSAEQECGIIEIRPAYDRITNVLSVNIIQAFDIRNVPPNCSIFLVIFLLPYPKPLFKTKPFSVASVIYIHQLFRQCVLEKDLRRVALLCQMYARLGAGDQPPVVHFVGETKVRLKDLNLQVSKAHWLSLLPHSENVDNDAGQQYSCGELQFALSYSPTVQRLTVILLKVRNVHNSEGRIPNAILIRVYLVSGPKVLRKKTSIQKIVDGGAEFNESIIFTVGQIQLNKAYLRASVREAHSMTEFSTIGHVTVGARRSGKELGHWQRMIDNSKSPCTMWHRLMMKQR</sequence>
<dbReference type="Pfam" id="PF00168">
    <property type="entry name" value="C2"/>
    <property type="match status" value="1"/>
</dbReference>
<evidence type="ECO:0000313" key="5">
    <source>
        <dbReference type="Proteomes" id="UP001558632"/>
    </source>
</evidence>
<feature type="transmembrane region" description="Helical" evidence="1">
    <location>
        <begin position="160"/>
        <end position="180"/>
    </location>
</feature>
<dbReference type="PANTHER" id="PTHR10024:SF252">
    <property type="entry name" value="SYNAPTOTAGMIN-12"/>
    <property type="match status" value="1"/>
</dbReference>
<dbReference type="EMBL" id="JBEUSY010000399">
    <property type="protein sequence ID" value="KAL1234934.1"/>
    <property type="molecule type" value="Genomic_DNA"/>
</dbReference>
<protein>
    <submittedName>
        <fullName evidence="4">Synaptotagmin-12</fullName>
    </submittedName>
</protein>
<name>A0ABR3KDQ1_TRISP</name>
<accession>A0ABR3KDQ1</accession>
<keyword evidence="1" id="KW-0812">Transmembrane</keyword>
<reference evidence="4 5" key="1">
    <citation type="submission" date="2024-07" db="EMBL/GenBank/DDBJ databases">
        <title>Enhanced genomic and transcriptomic resources for Trichinella pseudospiralis and T. spiralis underpin the discovery of pronounced molecular differences between stages and species.</title>
        <authorList>
            <person name="Pasi K.K."/>
            <person name="La Rosa G."/>
            <person name="Gomez-Morales M.A."/>
            <person name="Tosini F."/>
            <person name="Sumanam S."/>
            <person name="Young N.D."/>
            <person name="Chang B.C."/>
            <person name="Robin G.B."/>
        </authorList>
    </citation>
    <scope>NUCLEOTIDE SEQUENCE [LARGE SCALE GENOMIC DNA]</scope>
    <source>
        <strain evidence="4">ISS534</strain>
    </source>
</reference>
<feature type="signal peptide" evidence="2">
    <location>
        <begin position="1"/>
        <end position="17"/>
    </location>
</feature>
<comment type="caution">
    <text evidence="4">The sequence shown here is derived from an EMBL/GenBank/DDBJ whole genome shotgun (WGS) entry which is preliminary data.</text>
</comment>
<keyword evidence="1" id="KW-0472">Membrane</keyword>
<gene>
    <name evidence="4" type="ORF">TSPI_00899</name>
</gene>
<evidence type="ECO:0000256" key="2">
    <source>
        <dbReference type="SAM" id="SignalP"/>
    </source>
</evidence>
<dbReference type="PANTHER" id="PTHR10024">
    <property type="entry name" value="SYNAPTOTAGMIN"/>
    <property type="match status" value="1"/>
</dbReference>
<evidence type="ECO:0000313" key="4">
    <source>
        <dbReference type="EMBL" id="KAL1234934.1"/>
    </source>
</evidence>
<dbReference type="InterPro" id="IPR035892">
    <property type="entry name" value="C2_domain_sf"/>
</dbReference>
<feature type="domain" description="C2" evidence="3">
    <location>
        <begin position="509"/>
        <end position="642"/>
    </location>
</feature>
<dbReference type="CDD" id="cd00276">
    <property type="entry name" value="C2B_Synaptotagmin"/>
    <property type="match status" value="1"/>
</dbReference>
<dbReference type="PROSITE" id="PS50004">
    <property type="entry name" value="C2"/>
    <property type="match status" value="1"/>
</dbReference>
<evidence type="ECO:0000256" key="1">
    <source>
        <dbReference type="SAM" id="Phobius"/>
    </source>
</evidence>
<dbReference type="InterPro" id="IPR000008">
    <property type="entry name" value="C2_dom"/>
</dbReference>
<keyword evidence="1" id="KW-1133">Transmembrane helix</keyword>
<dbReference type="Proteomes" id="UP001558632">
    <property type="component" value="Unassembled WGS sequence"/>
</dbReference>
<feature type="chain" id="PRO_5046342491" evidence="2">
    <location>
        <begin position="18"/>
        <end position="649"/>
    </location>
</feature>
<organism evidence="4 5">
    <name type="scientific">Trichinella spiralis</name>
    <name type="common">Trichina worm</name>
    <dbReference type="NCBI Taxonomy" id="6334"/>
    <lineage>
        <taxon>Eukaryota</taxon>
        <taxon>Metazoa</taxon>
        <taxon>Ecdysozoa</taxon>
        <taxon>Nematoda</taxon>
        <taxon>Enoplea</taxon>
        <taxon>Dorylaimia</taxon>
        <taxon>Trichinellida</taxon>
        <taxon>Trichinellidae</taxon>
        <taxon>Trichinella</taxon>
    </lineage>
</organism>
<keyword evidence="5" id="KW-1185">Reference proteome</keyword>